<protein>
    <recommendedName>
        <fullName evidence="2">Pesticidal crystal protein Cry22Aa Ig-like domain-containing protein</fullName>
    </recommendedName>
</protein>
<organism evidence="3 4">
    <name type="scientific">Butyrivibrio fibrisolvens</name>
    <dbReference type="NCBI Taxonomy" id="831"/>
    <lineage>
        <taxon>Bacteria</taxon>
        <taxon>Bacillati</taxon>
        <taxon>Bacillota</taxon>
        <taxon>Clostridia</taxon>
        <taxon>Lachnospirales</taxon>
        <taxon>Lachnospiraceae</taxon>
        <taxon>Butyrivibrio</taxon>
    </lineage>
</organism>
<feature type="domain" description="Pesticidal crystal protein Cry22Aa Ig-like" evidence="2">
    <location>
        <begin position="36"/>
        <end position="110"/>
    </location>
</feature>
<accession>A0A1H9VCV0</accession>
<feature type="signal peptide" evidence="1">
    <location>
        <begin position="1"/>
        <end position="19"/>
    </location>
</feature>
<sequence>MRKKFVAMLMTLTCTVSVAACSNGAASGGDNTAPVIEGAADATVMAGTEFDALSGITASDDQDGDLSSVIKVEATPSLDFKNGKATPENAGSYELVYSVTDKGGLTTESYATLTVTKMTGDEEVYKEFDFSKAGEVDNKGWEVKIGDNAKATGQLKQGAYVFDIENPGESDGEVALSKSGFEVKKADYTVKVWAKSTKPTYAHIIARDESAADWATFGGSYNVQITEEVAPYELTFSSDKEGKCELMINMGKITPNPDNAEDTTPEDFTVTIDKIEIYESVGEEELVASYTADPSKDNLVVEAGDGAEAAVTFEDGSAKTDITAYPSADGGVWSIKTDIAIGDVKIENGKKYYYRFNVNAANGQTGEVLVESREKGFECRANFNTLDAPAGEEITVEGVFTAEADVEDPVIRLQIGNAPEGVTDNEIVINSIEFGTVEGDKEVTKTIDSFMAFGRNSANADNTDLPWETFNGTDEDNDKGVGVIWAEDGSFFYRIDNGGTVDWHNKLICGYTGNPLTLESDAYYTIEITVKAQKPVSCGVFLNPMGDWDPRISEGMDITTEYQTFRFTTTDTFITDMDFELLFQFGSEDTAAMGENTIEFSNITIYKMSAM</sequence>
<dbReference type="RefSeq" id="WP_074757590.1">
    <property type="nucleotide sequence ID" value="NZ_FOGJ01000022.1"/>
</dbReference>
<name>A0A1H9VCV0_BUTFI</name>
<feature type="chain" id="PRO_5039508347" description="Pesticidal crystal protein Cry22Aa Ig-like domain-containing protein" evidence="1">
    <location>
        <begin position="20"/>
        <end position="611"/>
    </location>
</feature>
<dbReference type="OrthoDB" id="2036332at2"/>
<dbReference type="SUPFAM" id="SSF49785">
    <property type="entry name" value="Galactose-binding domain-like"/>
    <property type="match status" value="2"/>
</dbReference>
<gene>
    <name evidence="3" type="ORF">SAMN04487884_12275</name>
</gene>
<dbReference type="Proteomes" id="UP000182584">
    <property type="component" value="Unassembled WGS sequence"/>
</dbReference>
<evidence type="ECO:0000313" key="3">
    <source>
        <dbReference type="EMBL" id="SES19399.1"/>
    </source>
</evidence>
<dbReference type="PROSITE" id="PS51257">
    <property type="entry name" value="PROKAR_LIPOPROTEIN"/>
    <property type="match status" value="1"/>
</dbReference>
<dbReference type="Gene3D" id="2.60.120.260">
    <property type="entry name" value="Galactose-binding domain-like"/>
    <property type="match status" value="3"/>
</dbReference>
<proteinExistence type="predicted"/>
<dbReference type="InterPro" id="IPR013783">
    <property type="entry name" value="Ig-like_fold"/>
</dbReference>
<dbReference type="Gene3D" id="2.60.40.10">
    <property type="entry name" value="Immunoglobulins"/>
    <property type="match status" value="1"/>
</dbReference>
<dbReference type="InterPro" id="IPR008979">
    <property type="entry name" value="Galactose-bd-like_sf"/>
</dbReference>
<dbReference type="EMBL" id="FOGJ01000022">
    <property type="protein sequence ID" value="SES19399.1"/>
    <property type="molecule type" value="Genomic_DNA"/>
</dbReference>
<dbReference type="Pfam" id="PF16403">
    <property type="entry name" value="Bact_surface_Ig-like"/>
    <property type="match status" value="1"/>
</dbReference>
<keyword evidence="1" id="KW-0732">Signal</keyword>
<dbReference type="AlphaFoldDB" id="A0A1H9VCV0"/>
<evidence type="ECO:0000259" key="2">
    <source>
        <dbReference type="Pfam" id="PF16403"/>
    </source>
</evidence>
<evidence type="ECO:0000313" key="4">
    <source>
        <dbReference type="Proteomes" id="UP000182584"/>
    </source>
</evidence>
<dbReference type="InterPro" id="IPR032179">
    <property type="entry name" value="Cry22Aa_Ig-like"/>
</dbReference>
<evidence type="ECO:0000256" key="1">
    <source>
        <dbReference type="SAM" id="SignalP"/>
    </source>
</evidence>
<reference evidence="3 4" key="1">
    <citation type="submission" date="2016-10" db="EMBL/GenBank/DDBJ databases">
        <authorList>
            <person name="de Groot N.N."/>
        </authorList>
    </citation>
    <scope>NUCLEOTIDE SEQUENCE [LARGE SCALE GENOMIC DNA]</scope>
    <source>
        <strain evidence="3 4">AR40</strain>
    </source>
</reference>